<comment type="caution">
    <text evidence="2">The sequence shown here is derived from an EMBL/GenBank/DDBJ whole genome shotgun (WGS) entry which is preliminary data.</text>
</comment>
<dbReference type="SUPFAM" id="SSF159888">
    <property type="entry name" value="YdhG-like"/>
    <property type="match status" value="1"/>
</dbReference>
<organism evidence="2 3">
    <name type="scientific">Neptunitalea chrysea</name>
    <dbReference type="NCBI Taxonomy" id="1647581"/>
    <lineage>
        <taxon>Bacteria</taxon>
        <taxon>Pseudomonadati</taxon>
        <taxon>Bacteroidota</taxon>
        <taxon>Flavobacteriia</taxon>
        <taxon>Flavobacteriales</taxon>
        <taxon>Flavobacteriaceae</taxon>
        <taxon>Neptunitalea</taxon>
    </lineage>
</organism>
<dbReference type="Gene3D" id="3.90.1150.200">
    <property type="match status" value="1"/>
</dbReference>
<dbReference type="Proteomes" id="UP001143545">
    <property type="component" value="Unassembled WGS sequence"/>
</dbReference>
<dbReference type="EMBL" id="BRVP01000002">
    <property type="protein sequence ID" value="GLB51186.1"/>
    <property type="molecule type" value="Genomic_DNA"/>
</dbReference>
<dbReference type="Pfam" id="PF13376">
    <property type="entry name" value="OmdA"/>
    <property type="match status" value="1"/>
</dbReference>
<proteinExistence type="predicted"/>
<name>A0A9W6EU28_9FLAO</name>
<keyword evidence="3" id="KW-1185">Reference proteome</keyword>
<evidence type="ECO:0000259" key="1">
    <source>
        <dbReference type="Pfam" id="PF08818"/>
    </source>
</evidence>
<evidence type="ECO:0000313" key="2">
    <source>
        <dbReference type="EMBL" id="GLB51186.1"/>
    </source>
</evidence>
<accession>A0A9W6EU28</accession>
<dbReference type="PIRSF" id="PIRSF021308">
    <property type="entry name" value="UCP021308"/>
    <property type="match status" value="1"/>
</dbReference>
<gene>
    <name evidence="2" type="ORF">NBRC110019_02250</name>
</gene>
<protein>
    <recommendedName>
        <fullName evidence="1">YdhG-like domain-containing protein</fullName>
    </recommendedName>
</protein>
<evidence type="ECO:0000313" key="3">
    <source>
        <dbReference type="Proteomes" id="UP001143545"/>
    </source>
</evidence>
<reference evidence="2" key="1">
    <citation type="submission" date="2022-07" db="EMBL/GenBank/DDBJ databases">
        <title>Taxonomy of Novel Oxalotrophic and Methylotrophic Bacteria.</title>
        <authorList>
            <person name="Sahin N."/>
            <person name="Tani A."/>
        </authorList>
    </citation>
    <scope>NUCLEOTIDE SEQUENCE</scope>
    <source>
        <strain evidence="2">AM327</strain>
    </source>
</reference>
<dbReference type="Pfam" id="PF08818">
    <property type="entry name" value="DUF1801"/>
    <property type="match status" value="1"/>
</dbReference>
<feature type="domain" description="YdhG-like" evidence="1">
    <location>
        <begin position="14"/>
        <end position="110"/>
    </location>
</feature>
<sequence length="195" mass="22472">MEKVIAYIEKHNKWKAGLERIRTVILQTELEETIKWGAPVYTINNKNVVGIGAFKNHFGLWFFQGALLKDKHGALLNAQEGKTKALRQWRFESVEDINETLLLEYIKEAIENQLQGLEIKPDRSKAIELDPVLQSALDNDTLFKEAFDKLTPGRRKEYASYILEAKRAATKLARLEKITPMIFQGIGLHDKYRNC</sequence>
<dbReference type="RefSeq" id="WP_281751470.1">
    <property type="nucleotide sequence ID" value="NZ_BRVP01000002.1"/>
</dbReference>
<dbReference type="AlphaFoldDB" id="A0A9W6EU28"/>
<dbReference type="InterPro" id="IPR014922">
    <property type="entry name" value="YdhG-like"/>
</dbReference>
<dbReference type="InterPro" id="IPR016786">
    <property type="entry name" value="YdeI_bac"/>
</dbReference>